<evidence type="ECO:0000256" key="3">
    <source>
        <dbReference type="PROSITE-ProRule" id="PRU01091"/>
    </source>
</evidence>
<dbReference type="SMART" id="SM00862">
    <property type="entry name" value="Trans_reg_C"/>
    <property type="match status" value="1"/>
</dbReference>
<dbReference type="GO" id="GO:0006355">
    <property type="term" value="P:regulation of DNA-templated transcription"/>
    <property type="evidence" value="ECO:0007669"/>
    <property type="project" value="InterPro"/>
</dbReference>
<dbReference type="GO" id="GO:0005829">
    <property type="term" value="C:cytosol"/>
    <property type="evidence" value="ECO:0007669"/>
    <property type="project" value="TreeGrafter"/>
</dbReference>
<dbReference type="AlphaFoldDB" id="A0A4Y6VC58"/>
<keyword evidence="2" id="KW-0597">Phosphoprotein</keyword>
<dbReference type="InterPro" id="IPR001789">
    <property type="entry name" value="Sig_transdc_resp-reg_receiver"/>
</dbReference>
<dbReference type="SUPFAM" id="SSF52172">
    <property type="entry name" value="CheY-like"/>
    <property type="match status" value="1"/>
</dbReference>
<dbReference type="Pfam" id="PF00486">
    <property type="entry name" value="Trans_reg_C"/>
    <property type="match status" value="1"/>
</dbReference>
<dbReference type="OrthoDB" id="9802426at2"/>
<sequence length="223" mass="24448">MRILVVEDEPALGAAVAERVRQAGHVADWVATLADARAAFKAFTYDFVLLDLGLRDGNGRVFLREIRARKTSAAVMITTAMDQIRDRIGGLSDGADDYLVKPFDLNELIARIDAVARRYVALPINTIRRGDTEIDLARRCVSYAGNAIDLTAREWAVVELLARRPGAICSKEQIEDALYGLGEVVESNAIEVFVSRIRKKIGSNAIRTLRGRGYALAGSSEDV</sequence>
<evidence type="ECO:0000259" key="5">
    <source>
        <dbReference type="PROSITE" id="PS51755"/>
    </source>
</evidence>
<dbReference type="Gene3D" id="3.40.50.2300">
    <property type="match status" value="1"/>
</dbReference>
<organism evidence="6 7">
    <name type="scientific">Neokomagataea tanensis</name>
    <dbReference type="NCBI Taxonomy" id="661191"/>
    <lineage>
        <taxon>Bacteria</taxon>
        <taxon>Pseudomonadati</taxon>
        <taxon>Pseudomonadota</taxon>
        <taxon>Alphaproteobacteria</taxon>
        <taxon>Acetobacterales</taxon>
        <taxon>Acetobacteraceae</taxon>
        <taxon>Neokomagataea</taxon>
    </lineage>
</organism>
<dbReference type="GO" id="GO:0000976">
    <property type="term" value="F:transcription cis-regulatory region binding"/>
    <property type="evidence" value="ECO:0007669"/>
    <property type="project" value="TreeGrafter"/>
</dbReference>
<dbReference type="PANTHER" id="PTHR48111:SF36">
    <property type="entry name" value="TRANSCRIPTIONAL REGULATORY PROTEIN CUTR"/>
    <property type="match status" value="1"/>
</dbReference>
<gene>
    <name evidence="6" type="ORF">D5366_11535</name>
</gene>
<dbReference type="KEGG" id="ntn:D5366_11535"/>
<dbReference type="GO" id="GO:0032993">
    <property type="term" value="C:protein-DNA complex"/>
    <property type="evidence" value="ECO:0007669"/>
    <property type="project" value="TreeGrafter"/>
</dbReference>
<dbReference type="InterPro" id="IPR039420">
    <property type="entry name" value="WalR-like"/>
</dbReference>
<feature type="modified residue" description="4-aspartylphosphate" evidence="2">
    <location>
        <position position="51"/>
    </location>
</feature>
<evidence type="ECO:0000313" key="7">
    <source>
        <dbReference type="Proteomes" id="UP000317214"/>
    </source>
</evidence>
<evidence type="ECO:0000256" key="1">
    <source>
        <dbReference type="ARBA" id="ARBA00023125"/>
    </source>
</evidence>
<dbReference type="Gene3D" id="1.10.10.10">
    <property type="entry name" value="Winged helix-like DNA-binding domain superfamily/Winged helix DNA-binding domain"/>
    <property type="match status" value="1"/>
</dbReference>
<evidence type="ECO:0000313" key="6">
    <source>
        <dbReference type="EMBL" id="QDH26047.1"/>
    </source>
</evidence>
<keyword evidence="6" id="KW-0614">Plasmid</keyword>
<dbReference type="PROSITE" id="PS50110">
    <property type="entry name" value="RESPONSE_REGULATORY"/>
    <property type="match status" value="1"/>
</dbReference>
<dbReference type="Pfam" id="PF00072">
    <property type="entry name" value="Response_reg"/>
    <property type="match status" value="1"/>
</dbReference>
<keyword evidence="1 3" id="KW-0238">DNA-binding</keyword>
<keyword evidence="7" id="KW-1185">Reference proteome</keyword>
<dbReference type="SMART" id="SM00448">
    <property type="entry name" value="REC"/>
    <property type="match status" value="1"/>
</dbReference>
<dbReference type="Gene3D" id="6.10.250.690">
    <property type="match status" value="1"/>
</dbReference>
<proteinExistence type="predicted"/>
<dbReference type="InterPro" id="IPR036388">
    <property type="entry name" value="WH-like_DNA-bd_sf"/>
</dbReference>
<name>A0A4Y6VC58_9PROT</name>
<feature type="domain" description="Response regulatory" evidence="4">
    <location>
        <begin position="2"/>
        <end position="116"/>
    </location>
</feature>
<dbReference type="Proteomes" id="UP000317214">
    <property type="component" value="Plasmid unnamed1"/>
</dbReference>
<geneLocation type="plasmid" evidence="6">
    <name>unnamed1</name>
</geneLocation>
<dbReference type="InterPro" id="IPR011006">
    <property type="entry name" value="CheY-like_superfamily"/>
</dbReference>
<dbReference type="RefSeq" id="WP_141493990.1">
    <property type="nucleotide sequence ID" value="NZ_CP032486.1"/>
</dbReference>
<reference evidence="6 7" key="1">
    <citation type="submission" date="2018-09" db="EMBL/GenBank/DDBJ databases">
        <title>The complete genome sequence of Neokomagataea tanensis NBRC 106556(T).</title>
        <authorList>
            <person name="Chua K.-O."/>
            <person name="See-Too W.-S."/>
            <person name="Hong K.-W."/>
            <person name="Yin W.-F."/>
            <person name="Chan K.-G."/>
        </authorList>
    </citation>
    <scope>NUCLEOTIDE SEQUENCE [LARGE SCALE GENOMIC DNA]</scope>
    <source>
        <strain evidence="7">AH13 \ NBRC 106556</strain>
        <plasmid evidence="6 7">unnamed1</plasmid>
    </source>
</reference>
<feature type="DNA-binding region" description="OmpR/PhoB-type" evidence="3">
    <location>
        <begin position="124"/>
        <end position="218"/>
    </location>
</feature>
<evidence type="ECO:0000256" key="2">
    <source>
        <dbReference type="PROSITE-ProRule" id="PRU00169"/>
    </source>
</evidence>
<dbReference type="EMBL" id="CP032486">
    <property type="protein sequence ID" value="QDH26047.1"/>
    <property type="molecule type" value="Genomic_DNA"/>
</dbReference>
<dbReference type="CDD" id="cd00383">
    <property type="entry name" value="trans_reg_C"/>
    <property type="match status" value="1"/>
</dbReference>
<evidence type="ECO:0000259" key="4">
    <source>
        <dbReference type="PROSITE" id="PS50110"/>
    </source>
</evidence>
<dbReference type="PANTHER" id="PTHR48111">
    <property type="entry name" value="REGULATOR OF RPOS"/>
    <property type="match status" value="1"/>
</dbReference>
<dbReference type="PROSITE" id="PS51755">
    <property type="entry name" value="OMPR_PHOB"/>
    <property type="match status" value="1"/>
</dbReference>
<accession>A0A4Y6VC58</accession>
<protein>
    <submittedName>
        <fullName evidence="6">DNA-binding response regulator</fullName>
    </submittedName>
</protein>
<dbReference type="GO" id="GO:0000156">
    <property type="term" value="F:phosphorelay response regulator activity"/>
    <property type="evidence" value="ECO:0007669"/>
    <property type="project" value="TreeGrafter"/>
</dbReference>
<feature type="domain" description="OmpR/PhoB-type" evidence="5">
    <location>
        <begin position="124"/>
        <end position="218"/>
    </location>
</feature>
<dbReference type="InterPro" id="IPR001867">
    <property type="entry name" value="OmpR/PhoB-type_DNA-bd"/>
</dbReference>